<dbReference type="AlphaFoldDB" id="B2WPI8"/>
<organism evidence="1 2">
    <name type="scientific">Pyrenophora tritici-repentis (strain Pt-1C-BFP)</name>
    <name type="common">Wheat tan spot fungus</name>
    <name type="synonym">Drechslera tritici-repentis</name>
    <dbReference type="NCBI Taxonomy" id="426418"/>
    <lineage>
        <taxon>Eukaryota</taxon>
        <taxon>Fungi</taxon>
        <taxon>Dikarya</taxon>
        <taxon>Ascomycota</taxon>
        <taxon>Pezizomycotina</taxon>
        <taxon>Dothideomycetes</taxon>
        <taxon>Pleosporomycetidae</taxon>
        <taxon>Pleosporales</taxon>
        <taxon>Pleosporineae</taxon>
        <taxon>Pleosporaceae</taxon>
        <taxon>Pyrenophora</taxon>
    </lineage>
</organism>
<dbReference type="HOGENOM" id="CLU_1653040_0_0_1"/>
<name>B2WPI8_PYRTR</name>
<sequence length="160" mass="17813">MFMQVKSAIELGEADLQWRISVAKAQQAMCSDHYYATKAYKPAEVRKLWEVLESNMLFPLLVRSAPPVVLEAIVHLCKLFVTTKGLIASVPEALVGLHVFEVPCHMERVCAARLVTEAVVAVVPPTAVDEIELSDHMLTRPLNMLLASTAKQMFVHTVWS</sequence>
<gene>
    <name evidence="1" type="ORF">PTRG_11939</name>
</gene>
<dbReference type="InParanoid" id="B2WPI8"/>
<dbReference type="Proteomes" id="UP000001471">
    <property type="component" value="Unassembled WGS sequence"/>
</dbReference>
<proteinExistence type="predicted"/>
<evidence type="ECO:0000313" key="2">
    <source>
        <dbReference type="Proteomes" id="UP000001471"/>
    </source>
</evidence>
<reference evidence="2" key="1">
    <citation type="journal article" date="2013" name="G3 (Bethesda)">
        <title>Comparative genomics of a plant-pathogenic fungus, Pyrenophora tritici-repentis, reveals transduplication and the impact of repeat elements on pathogenicity and population divergence.</title>
        <authorList>
            <person name="Manning V.A."/>
            <person name="Pandelova I."/>
            <person name="Dhillon B."/>
            <person name="Wilhelm L.J."/>
            <person name="Goodwin S.B."/>
            <person name="Berlin A.M."/>
            <person name="Figueroa M."/>
            <person name="Freitag M."/>
            <person name="Hane J.K."/>
            <person name="Henrissat B."/>
            <person name="Holman W.H."/>
            <person name="Kodira C.D."/>
            <person name="Martin J."/>
            <person name="Oliver R.P."/>
            <person name="Robbertse B."/>
            <person name="Schackwitz W."/>
            <person name="Schwartz D.C."/>
            <person name="Spatafora J.W."/>
            <person name="Turgeon B.G."/>
            <person name="Yandava C."/>
            <person name="Young S."/>
            <person name="Zhou S."/>
            <person name="Zeng Q."/>
            <person name="Grigoriev I.V."/>
            <person name="Ma L.-J."/>
            <person name="Ciuffetti L.M."/>
        </authorList>
    </citation>
    <scope>NUCLEOTIDE SEQUENCE [LARGE SCALE GENOMIC DNA]</scope>
    <source>
        <strain evidence="2">Pt-1C-BFP</strain>
    </source>
</reference>
<evidence type="ECO:0000313" key="1">
    <source>
        <dbReference type="EMBL" id="EDU46054.1"/>
    </source>
</evidence>
<accession>B2WPI8</accession>
<dbReference type="EMBL" id="DS231637">
    <property type="protein sequence ID" value="EDU46054.1"/>
    <property type="molecule type" value="Genomic_DNA"/>
</dbReference>
<protein>
    <submittedName>
        <fullName evidence="1">Uncharacterized protein</fullName>
    </submittedName>
</protein>